<feature type="non-terminal residue" evidence="2">
    <location>
        <position position="235"/>
    </location>
</feature>
<protein>
    <submittedName>
        <fullName evidence="2">Uncharacterized protein</fullName>
    </submittedName>
</protein>
<dbReference type="AlphaFoldDB" id="A0A6J4VFD6"/>
<gene>
    <name evidence="2" type="ORF">AVDCRST_MAG59-4346</name>
</gene>
<evidence type="ECO:0000256" key="1">
    <source>
        <dbReference type="SAM" id="MobiDB-lite"/>
    </source>
</evidence>
<name>A0A6J4VFD6_9BACT</name>
<proteinExistence type="predicted"/>
<accession>A0A6J4VFD6</accession>
<dbReference type="EMBL" id="CADCWF010000318">
    <property type="protein sequence ID" value="CAA9577844.1"/>
    <property type="molecule type" value="Genomic_DNA"/>
</dbReference>
<feature type="region of interest" description="Disordered" evidence="1">
    <location>
        <begin position="36"/>
        <end position="158"/>
    </location>
</feature>
<feature type="compositionally biased region" description="Basic residues" evidence="1">
    <location>
        <begin position="140"/>
        <end position="153"/>
    </location>
</feature>
<feature type="compositionally biased region" description="Basic and acidic residues" evidence="1">
    <location>
        <begin position="113"/>
        <end position="128"/>
    </location>
</feature>
<feature type="compositionally biased region" description="Basic residues" evidence="1">
    <location>
        <begin position="48"/>
        <end position="69"/>
    </location>
</feature>
<sequence>ADRRGTATLGPVCPRPNHLAGVPRAGVLRLPAGVARAGNAVSPSRARAGLHGRRTPLRRLRARLGRGRAARQPDRAPVGPQGCVLDRRGRDGAGGAPADRRPDPRRHRHRRGRDGPPRRHPAGDRPGDPGRSPSPLARGRPGRVQRRRQRRHDPRFPCGRWLRAGRSWLAAGSPAAAARAGGPRPPLWPAANRAVPGDRPRRWRTRALRPAPGRVLGLLGGAVPGGRRRVVGRFM</sequence>
<feature type="region of interest" description="Disordered" evidence="1">
    <location>
        <begin position="174"/>
        <end position="197"/>
    </location>
</feature>
<evidence type="ECO:0000313" key="2">
    <source>
        <dbReference type="EMBL" id="CAA9577844.1"/>
    </source>
</evidence>
<feature type="non-terminal residue" evidence="2">
    <location>
        <position position="1"/>
    </location>
</feature>
<organism evidence="2">
    <name type="scientific">uncultured Thermomicrobiales bacterium</name>
    <dbReference type="NCBI Taxonomy" id="1645740"/>
    <lineage>
        <taxon>Bacteria</taxon>
        <taxon>Pseudomonadati</taxon>
        <taxon>Thermomicrobiota</taxon>
        <taxon>Thermomicrobia</taxon>
        <taxon>Thermomicrobiales</taxon>
        <taxon>environmental samples</taxon>
    </lineage>
</organism>
<feature type="compositionally biased region" description="Basic residues" evidence="1">
    <location>
        <begin position="103"/>
        <end position="112"/>
    </location>
</feature>
<reference evidence="2" key="1">
    <citation type="submission" date="2020-02" db="EMBL/GenBank/DDBJ databases">
        <authorList>
            <person name="Meier V. D."/>
        </authorList>
    </citation>
    <scope>NUCLEOTIDE SEQUENCE</scope>
    <source>
        <strain evidence="2">AVDCRST_MAG59</strain>
    </source>
</reference>